<organism evidence="6 7">
    <name type="scientific">Vibrio genomosp. F10</name>
    <dbReference type="NCBI Taxonomy" id="723171"/>
    <lineage>
        <taxon>Bacteria</taxon>
        <taxon>Pseudomonadati</taxon>
        <taxon>Pseudomonadota</taxon>
        <taxon>Gammaproteobacteria</taxon>
        <taxon>Vibrionales</taxon>
        <taxon>Vibrionaceae</taxon>
        <taxon>Vibrio</taxon>
    </lineage>
</organism>
<dbReference type="Gene3D" id="1.10.150.130">
    <property type="match status" value="1"/>
</dbReference>
<evidence type="ECO:0000256" key="4">
    <source>
        <dbReference type="PROSITE-ProRule" id="PRU01248"/>
    </source>
</evidence>
<dbReference type="InterPro" id="IPR010998">
    <property type="entry name" value="Integrase_recombinase_N"/>
</dbReference>
<dbReference type="InterPro" id="IPR011010">
    <property type="entry name" value="DNA_brk_join_enz"/>
</dbReference>
<keyword evidence="3" id="KW-0233">DNA recombination</keyword>
<comment type="caution">
    <text evidence="6">The sequence shown here is derived from an EMBL/GenBank/DDBJ whole genome shotgun (WGS) entry which is preliminary data.</text>
</comment>
<keyword evidence="1" id="KW-0229">DNA integration</keyword>
<reference evidence="7" key="1">
    <citation type="submission" date="2016-06" db="EMBL/GenBank/DDBJ databases">
        <authorList>
            <person name="Hehemann J.-H."/>
            <person name="Arevalo P."/>
            <person name="Datta M.S."/>
            <person name="Polz M.F."/>
        </authorList>
    </citation>
    <scope>NUCLEOTIDE SEQUENCE [LARGE SCALE GENOMIC DNA]</scope>
    <source>
        <strain evidence="7">9CSC122</strain>
    </source>
</reference>
<keyword evidence="7" id="KW-1185">Reference proteome</keyword>
<dbReference type="InterPro" id="IPR044068">
    <property type="entry name" value="CB"/>
</dbReference>
<dbReference type="EMBL" id="MAJZ01000975">
    <property type="protein sequence ID" value="OCH70533.1"/>
    <property type="molecule type" value="Genomic_DNA"/>
</dbReference>
<accession>A0A1B9QUN5</accession>
<evidence type="ECO:0000256" key="3">
    <source>
        <dbReference type="ARBA" id="ARBA00023172"/>
    </source>
</evidence>
<feature type="domain" description="Core-binding (CB)" evidence="5">
    <location>
        <begin position="86"/>
        <end position="172"/>
    </location>
</feature>
<keyword evidence="2 4" id="KW-0238">DNA-binding</keyword>
<evidence type="ECO:0000259" key="5">
    <source>
        <dbReference type="PROSITE" id="PS51900"/>
    </source>
</evidence>
<gene>
    <name evidence="6" type="ORF">A6E14_16205</name>
</gene>
<evidence type="ECO:0000313" key="7">
    <source>
        <dbReference type="Proteomes" id="UP000093173"/>
    </source>
</evidence>
<dbReference type="PROSITE" id="PS51900">
    <property type="entry name" value="CB"/>
    <property type="match status" value="1"/>
</dbReference>
<evidence type="ECO:0000256" key="2">
    <source>
        <dbReference type="ARBA" id="ARBA00023125"/>
    </source>
</evidence>
<dbReference type="SUPFAM" id="SSF56349">
    <property type="entry name" value="DNA breaking-rejoining enzymes"/>
    <property type="match status" value="1"/>
</dbReference>
<dbReference type="Gene3D" id="1.10.443.10">
    <property type="entry name" value="Intergrase catalytic core"/>
    <property type="match status" value="1"/>
</dbReference>
<dbReference type="RefSeq" id="WP_065577451.1">
    <property type="nucleotide sequence ID" value="NZ_JBNGCH010000975.1"/>
</dbReference>
<name>A0A1B9QUN5_9VIBR</name>
<dbReference type="GO" id="GO:0003677">
    <property type="term" value="F:DNA binding"/>
    <property type="evidence" value="ECO:0007669"/>
    <property type="project" value="UniProtKB-UniRule"/>
</dbReference>
<dbReference type="GO" id="GO:0015074">
    <property type="term" value="P:DNA integration"/>
    <property type="evidence" value="ECO:0007669"/>
    <property type="project" value="UniProtKB-KW"/>
</dbReference>
<proteinExistence type="predicted"/>
<evidence type="ECO:0000313" key="6">
    <source>
        <dbReference type="EMBL" id="OCH70533.1"/>
    </source>
</evidence>
<dbReference type="InterPro" id="IPR013762">
    <property type="entry name" value="Integrase-like_cat_sf"/>
</dbReference>
<sequence>MVGRARSKETAHYPPFLVKMSHRGQSRFRFTTVDGVKKLFPIGTVEQEAIQAAHVYNLQYRPELGSAFSLSEMTPFRKAVSKGRKDKFNRPLKEWLPLVLSRVKKEERLSKDVYRNLERDCYRLDEFMGRLPTKSIKLQHINEFLSKYYSELSNRQLNNKISNLKKVFSYLADESAIESNFVLNKKQRRLTREDYTKARHDLDIENYQKVYDAAPLFLKVSMSLTLETTHAVREIYRLRYRIYKPREGVCGILWNPDKEVEYVDGHAVYGMLYVHREKVKKSDASTVAIPVTQTIKDIVDLSKTSRLICPYIVHRKPKQQQRGISKETDHLYQVHHHNISKEFSKVRDSLGLYSHLKKSLRPTYHEIRGLAARMIEQQGQSATERMAHANAKTTKIYTGTNDIIWHQVPPVEVMPKSGQK</sequence>
<dbReference type="Proteomes" id="UP000093173">
    <property type="component" value="Unassembled WGS sequence"/>
</dbReference>
<dbReference type="AlphaFoldDB" id="A0A1B9QUN5"/>
<protein>
    <submittedName>
        <fullName evidence="6">Integrase</fullName>
    </submittedName>
</protein>
<evidence type="ECO:0000256" key="1">
    <source>
        <dbReference type="ARBA" id="ARBA00022908"/>
    </source>
</evidence>
<dbReference type="GO" id="GO:0006310">
    <property type="term" value="P:DNA recombination"/>
    <property type="evidence" value="ECO:0007669"/>
    <property type="project" value="UniProtKB-KW"/>
</dbReference>